<comment type="similarity">
    <text evidence="2">Belongs to the bacterial solute-binding protein 8 family.</text>
</comment>
<evidence type="ECO:0000256" key="4">
    <source>
        <dbReference type="ARBA" id="ARBA00022729"/>
    </source>
</evidence>
<evidence type="ECO:0000256" key="3">
    <source>
        <dbReference type="ARBA" id="ARBA00022448"/>
    </source>
</evidence>
<keyword evidence="3" id="KW-0813">Transport</keyword>
<dbReference type="PANTHER" id="PTHR30532:SF24">
    <property type="entry name" value="FERRIC ENTEROBACTIN-BINDING PERIPLASMIC PROTEIN FEPB"/>
    <property type="match status" value="1"/>
</dbReference>
<keyword evidence="4 6" id="KW-0732">Signal</keyword>
<reference evidence="8 9" key="1">
    <citation type="submission" date="2020-10" db="EMBL/GenBank/DDBJ databases">
        <title>Sequencing the genomes of 1000 actinobacteria strains.</title>
        <authorList>
            <person name="Klenk H.-P."/>
        </authorList>
    </citation>
    <scope>NUCLEOTIDE SEQUENCE [LARGE SCALE GENOMIC DNA]</scope>
    <source>
        <strain evidence="8 9">DSM 15666</strain>
    </source>
</reference>
<evidence type="ECO:0000256" key="2">
    <source>
        <dbReference type="ARBA" id="ARBA00008814"/>
    </source>
</evidence>
<feature type="signal peptide" evidence="6">
    <location>
        <begin position="1"/>
        <end position="36"/>
    </location>
</feature>
<dbReference type="PANTHER" id="PTHR30532">
    <property type="entry name" value="IRON III DICITRATE-BINDING PERIPLASMIC PROTEIN"/>
    <property type="match status" value="1"/>
</dbReference>
<keyword evidence="9" id="KW-1185">Reference proteome</keyword>
<organism evidence="8 9">
    <name type="scientific">Nesterenkonia lutea</name>
    <dbReference type="NCBI Taxonomy" id="272919"/>
    <lineage>
        <taxon>Bacteria</taxon>
        <taxon>Bacillati</taxon>
        <taxon>Actinomycetota</taxon>
        <taxon>Actinomycetes</taxon>
        <taxon>Micrococcales</taxon>
        <taxon>Micrococcaceae</taxon>
        <taxon>Nesterenkonia</taxon>
    </lineage>
</organism>
<dbReference type="CDD" id="cd01146">
    <property type="entry name" value="FhuD"/>
    <property type="match status" value="1"/>
</dbReference>
<evidence type="ECO:0000256" key="1">
    <source>
        <dbReference type="ARBA" id="ARBA00004196"/>
    </source>
</evidence>
<dbReference type="PROSITE" id="PS50983">
    <property type="entry name" value="FE_B12_PBP"/>
    <property type="match status" value="1"/>
</dbReference>
<evidence type="ECO:0000259" key="7">
    <source>
        <dbReference type="PROSITE" id="PS50983"/>
    </source>
</evidence>
<dbReference type="Proteomes" id="UP000643525">
    <property type="component" value="Unassembled WGS sequence"/>
</dbReference>
<name>A0ABR9JFU5_9MICC</name>
<dbReference type="EMBL" id="JADBED010000001">
    <property type="protein sequence ID" value="MBE1524807.1"/>
    <property type="molecule type" value="Genomic_DNA"/>
</dbReference>
<gene>
    <name evidence="8" type="ORF">H4W27_001925</name>
</gene>
<sequence length="349" mass="36767">MRGSRPLSPSVTRSPSAGIAVAAAALLALTGCSSSAEEDGAEASGAESGAAQESESAAGFPATIETEFGEVTVEEEPQRVVALGWGDAEVALDLGVEPVGASDWIGFEDSNGVGPWVENTYTEDPEILGTLELSYEAVAALEPDLILDVRSSGDQERHERLSSIAPTVGVAPGGANYLTDSEEQVQMIAAALGRSEAGDEMLAEQEEAFAQVTEEHPEWEGQTVTVATRTAEGWGAYTEADGRVAFMQDLGFEQNTEIAELGGDGEFSVDISDEQLNLLDADLLVGFPIFIEPTEITEDDGWNSIPAVEDDRSMVITDDLASAFSLGTPEAQIFAIEELSGEIEETLGR</sequence>
<evidence type="ECO:0000313" key="9">
    <source>
        <dbReference type="Proteomes" id="UP000643525"/>
    </source>
</evidence>
<protein>
    <submittedName>
        <fullName evidence="8">Iron complex transport system substrate-binding protein</fullName>
    </submittedName>
</protein>
<proteinExistence type="inferred from homology"/>
<evidence type="ECO:0000256" key="5">
    <source>
        <dbReference type="SAM" id="MobiDB-lite"/>
    </source>
</evidence>
<dbReference type="PROSITE" id="PS51257">
    <property type="entry name" value="PROKAR_LIPOPROTEIN"/>
    <property type="match status" value="1"/>
</dbReference>
<dbReference type="InterPro" id="IPR051313">
    <property type="entry name" value="Bact_iron-sidero_bind"/>
</dbReference>
<evidence type="ECO:0000313" key="8">
    <source>
        <dbReference type="EMBL" id="MBE1524807.1"/>
    </source>
</evidence>
<feature type="compositionally biased region" description="Low complexity" evidence="5">
    <location>
        <begin position="42"/>
        <end position="58"/>
    </location>
</feature>
<dbReference type="RefSeq" id="WP_192595771.1">
    <property type="nucleotide sequence ID" value="NZ_BAAALJ010000003.1"/>
</dbReference>
<comment type="subcellular location">
    <subcellularLocation>
        <location evidence="1">Cell envelope</location>
    </subcellularLocation>
</comment>
<evidence type="ECO:0000256" key="6">
    <source>
        <dbReference type="SAM" id="SignalP"/>
    </source>
</evidence>
<dbReference type="SUPFAM" id="SSF53807">
    <property type="entry name" value="Helical backbone' metal receptor"/>
    <property type="match status" value="1"/>
</dbReference>
<comment type="caution">
    <text evidence="8">The sequence shown here is derived from an EMBL/GenBank/DDBJ whole genome shotgun (WGS) entry which is preliminary data.</text>
</comment>
<feature type="region of interest" description="Disordered" evidence="5">
    <location>
        <begin position="33"/>
        <end position="58"/>
    </location>
</feature>
<dbReference type="Gene3D" id="3.40.50.1980">
    <property type="entry name" value="Nitrogenase molybdenum iron protein domain"/>
    <property type="match status" value="2"/>
</dbReference>
<feature type="domain" description="Fe/B12 periplasmic-binding" evidence="7">
    <location>
        <begin position="79"/>
        <end position="347"/>
    </location>
</feature>
<feature type="chain" id="PRO_5047446011" evidence="6">
    <location>
        <begin position="37"/>
        <end position="349"/>
    </location>
</feature>
<dbReference type="Pfam" id="PF01497">
    <property type="entry name" value="Peripla_BP_2"/>
    <property type="match status" value="1"/>
</dbReference>
<dbReference type="InterPro" id="IPR002491">
    <property type="entry name" value="ABC_transptr_periplasmic_BD"/>
</dbReference>
<accession>A0ABR9JFU5</accession>